<keyword evidence="5" id="KW-0475">Mercuric resistance</keyword>
<evidence type="ECO:0000256" key="4">
    <source>
        <dbReference type="ARBA" id="ARBA00018180"/>
    </source>
</evidence>
<evidence type="ECO:0000313" key="12">
    <source>
        <dbReference type="Proteomes" id="UP000466039"/>
    </source>
</evidence>
<proteinExistence type="inferred from homology"/>
<dbReference type="InterPro" id="IPR004927">
    <property type="entry name" value="MerB"/>
</dbReference>
<dbReference type="Gene3D" id="1.10.10.10">
    <property type="entry name" value="Winged helix-like DNA-binding domain superfamily/Winged helix DNA-binding domain"/>
    <property type="match status" value="1"/>
</dbReference>
<accession>A0AAD1ITN5</accession>
<dbReference type="Proteomes" id="UP000466039">
    <property type="component" value="Chromosome"/>
</dbReference>
<comment type="similarity">
    <text evidence="2">Belongs to the MerB family.</text>
</comment>
<comment type="function">
    <text evidence="8">Cleaves the carbon-mercury bond of organomercurials such as phenylmercuric acetate. One product is Hg(2+), which is subsequently detoxified by the mercuric reductase.</text>
</comment>
<dbReference type="Pfam" id="PF03243">
    <property type="entry name" value="MerB"/>
    <property type="match status" value="1"/>
</dbReference>
<organism evidence="11 12">
    <name type="scientific">Mycolicibacterium monacense</name>
    <name type="common">Mycobacterium monacense</name>
    <dbReference type="NCBI Taxonomy" id="85693"/>
    <lineage>
        <taxon>Bacteria</taxon>
        <taxon>Bacillati</taxon>
        <taxon>Actinomycetota</taxon>
        <taxon>Actinomycetes</taxon>
        <taxon>Mycobacteriales</taxon>
        <taxon>Mycobacteriaceae</taxon>
        <taxon>Mycolicibacterium</taxon>
    </lineage>
</organism>
<keyword evidence="6" id="KW-0476">Mercury</keyword>
<name>A0AAD1ITN5_MYCMB</name>
<dbReference type="Pfam" id="PF12324">
    <property type="entry name" value="HTH_15"/>
    <property type="match status" value="1"/>
</dbReference>
<evidence type="ECO:0000256" key="6">
    <source>
        <dbReference type="ARBA" id="ARBA00022914"/>
    </source>
</evidence>
<gene>
    <name evidence="11" type="ORF">MMON_19800</name>
</gene>
<dbReference type="NCBIfam" id="NF009710">
    <property type="entry name" value="PRK13239.1"/>
    <property type="match status" value="1"/>
</dbReference>
<dbReference type="RefSeq" id="WP_163647409.1">
    <property type="nucleotide sequence ID" value="NZ_AP022617.1"/>
</dbReference>
<dbReference type="PIRSF" id="PIRSF001458">
    <property type="entry name" value="MerB"/>
    <property type="match status" value="1"/>
</dbReference>
<dbReference type="InterPro" id="IPR036388">
    <property type="entry name" value="WH-like_DNA-bd_sf"/>
</dbReference>
<evidence type="ECO:0000256" key="9">
    <source>
        <dbReference type="ARBA" id="ARBA00031271"/>
    </source>
</evidence>
<dbReference type="EMBL" id="AP022617">
    <property type="protein sequence ID" value="BBZ60679.1"/>
    <property type="molecule type" value="Genomic_DNA"/>
</dbReference>
<protein>
    <recommendedName>
        <fullName evidence="4">Alkylmercury lyase</fullName>
        <ecNumber evidence="3">4.99.1.2</ecNumber>
    </recommendedName>
    <alternativeName>
        <fullName evidence="9">Organomercurial lyase</fullName>
    </alternativeName>
</protein>
<dbReference type="PRINTS" id="PR01699">
    <property type="entry name" value="ORGNOHGLYASE"/>
</dbReference>
<evidence type="ECO:0000313" key="11">
    <source>
        <dbReference type="EMBL" id="BBZ60679.1"/>
    </source>
</evidence>
<sequence>MPNFLDRLTIPEESGLDPTMLVPLLRLLAAGEPVTVEALAAAVGLPVDEVTRRLAAVPDTEYDEQGRIVGQGLTLRPTRHRFTVAGQELYTWCALDTLIFPTILDRPASIESESPVSGHPIRVSVGENGVTSVQPETAVVSLVNPDDLTSIRSSFCNQVHYFTCAQDAAPWLAEHPEGQIVSVAEAHQLGAALTTQILTQLHTPPTAHPAAAADQPHPT</sequence>
<keyword evidence="12" id="KW-1185">Reference proteome</keyword>
<feature type="domain" description="Alkylmercury lyase helix-turn-helix" evidence="10">
    <location>
        <begin position="6"/>
        <end position="72"/>
    </location>
</feature>
<dbReference type="EC" id="4.99.1.2" evidence="3"/>
<comment type="catalytic activity">
    <reaction evidence="1">
        <text>an alkylmercury + H(+) = an alkane + Hg(2+)</text>
        <dbReference type="Rhea" id="RHEA:18777"/>
        <dbReference type="ChEBI" id="CHEBI:15378"/>
        <dbReference type="ChEBI" id="CHEBI:16793"/>
        <dbReference type="ChEBI" id="CHEBI:18310"/>
        <dbReference type="ChEBI" id="CHEBI:83725"/>
        <dbReference type="EC" id="4.99.1.2"/>
    </reaction>
</comment>
<dbReference type="Gene3D" id="3.15.10.60">
    <property type="entry name" value="Alkylmercury lyase"/>
    <property type="match status" value="1"/>
</dbReference>
<evidence type="ECO:0000256" key="2">
    <source>
        <dbReference type="ARBA" id="ARBA00009443"/>
    </source>
</evidence>
<evidence type="ECO:0000256" key="3">
    <source>
        <dbReference type="ARBA" id="ARBA00013237"/>
    </source>
</evidence>
<evidence type="ECO:0000259" key="10">
    <source>
        <dbReference type="Pfam" id="PF12324"/>
    </source>
</evidence>
<evidence type="ECO:0000256" key="1">
    <source>
        <dbReference type="ARBA" id="ARBA00000165"/>
    </source>
</evidence>
<dbReference type="InterPro" id="IPR036390">
    <property type="entry name" value="WH_DNA-bd_sf"/>
</dbReference>
<dbReference type="NCBIfam" id="NF033555">
    <property type="entry name" value="lyase_MerB"/>
    <property type="match status" value="1"/>
</dbReference>
<evidence type="ECO:0000256" key="7">
    <source>
        <dbReference type="ARBA" id="ARBA00023239"/>
    </source>
</evidence>
<dbReference type="SUPFAM" id="SSF160387">
    <property type="entry name" value="NosL/MerB-like"/>
    <property type="match status" value="1"/>
</dbReference>
<evidence type="ECO:0000256" key="5">
    <source>
        <dbReference type="ARBA" id="ARBA00022466"/>
    </source>
</evidence>
<dbReference type="InterPro" id="IPR024259">
    <property type="entry name" value="MerB_HTH_dom"/>
</dbReference>
<dbReference type="SUPFAM" id="SSF46785">
    <property type="entry name" value="Winged helix' DNA-binding domain"/>
    <property type="match status" value="1"/>
</dbReference>
<reference evidence="11 12" key="1">
    <citation type="journal article" date="2019" name="Emerg. Microbes Infect.">
        <title>Comprehensive subspecies identification of 175 nontuberculous mycobacteria species based on 7547 genomic profiles.</title>
        <authorList>
            <person name="Matsumoto Y."/>
            <person name="Kinjo T."/>
            <person name="Motooka D."/>
            <person name="Nabeya D."/>
            <person name="Jung N."/>
            <person name="Uechi K."/>
            <person name="Horii T."/>
            <person name="Iida T."/>
            <person name="Fujita J."/>
            <person name="Nakamura S."/>
        </authorList>
    </citation>
    <scope>NUCLEOTIDE SEQUENCE [LARGE SCALE GENOMIC DNA]</scope>
    <source>
        <strain evidence="11 12">JCM 15658</strain>
    </source>
</reference>
<evidence type="ECO:0000256" key="8">
    <source>
        <dbReference type="ARBA" id="ARBA00025326"/>
    </source>
</evidence>
<dbReference type="AlphaFoldDB" id="A0AAD1ITN5"/>
<dbReference type="GO" id="GO:0018836">
    <property type="term" value="F:alkylmercury lyase activity"/>
    <property type="evidence" value="ECO:0007669"/>
    <property type="project" value="UniProtKB-EC"/>
</dbReference>
<keyword evidence="7 11" id="KW-0456">Lyase</keyword>
<dbReference type="GO" id="GO:0046689">
    <property type="term" value="P:response to mercury ion"/>
    <property type="evidence" value="ECO:0007669"/>
    <property type="project" value="UniProtKB-KW"/>
</dbReference>